<organism evidence="1 2">
    <name type="scientific">Nonomuraea maheshkhaliensis</name>
    <dbReference type="NCBI Taxonomy" id="419590"/>
    <lineage>
        <taxon>Bacteria</taxon>
        <taxon>Bacillati</taxon>
        <taxon>Actinomycetota</taxon>
        <taxon>Actinomycetes</taxon>
        <taxon>Streptosporangiales</taxon>
        <taxon>Streptosporangiaceae</taxon>
        <taxon>Nonomuraea</taxon>
    </lineage>
</organism>
<evidence type="ECO:0000313" key="2">
    <source>
        <dbReference type="Proteomes" id="UP001500064"/>
    </source>
</evidence>
<evidence type="ECO:0008006" key="3">
    <source>
        <dbReference type="Google" id="ProtNLM"/>
    </source>
</evidence>
<comment type="caution">
    <text evidence="1">The sequence shown here is derived from an EMBL/GenBank/DDBJ whole genome shotgun (WGS) entry which is preliminary data.</text>
</comment>
<keyword evidence="2" id="KW-1185">Reference proteome</keyword>
<protein>
    <recommendedName>
        <fullName evidence="3">CHAD domain-containing protein</fullName>
    </recommendedName>
</protein>
<name>A0ABN2FC76_9ACTN</name>
<proteinExistence type="predicted"/>
<dbReference type="Proteomes" id="UP001500064">
    <property type="component" value="Unassembled WGS sequence"/>
</dbReference>
<reference evidence="1 2" key="1">
    <citation type="journal article" date="2019" name="Int. J. Syst. Evol. Microbiol.">
        <title>The Global Catalogue of Microorganisms (GCM) 10K type strain sequencing project: providing services to taxonomists for standard genome sequencing and annotation.</title>
        <authorList>
            <consortium name="The Broad Institute Genomics Platform"/>
            <consortium name="The Broad Institute Genome Sequencing Center for Infectious Disease"/>
            <person name="Wu L."/>
            <person name="Ma J."/>
        </authorList>
    </citation>
    <scope>NUCLEOTIDE SEQUENCE [LARGE SCALE GENOMIC DNA]</scope>
    <source>
        <strain evidence="1 2">JCM 13929</strain>
    </source>
</reference>
<accession>A0ABN2FC76</accession>
<gene>
    <name evidence="1" type="ORF">GCM10009733_041760</name>
</gene>
<evidence type="ECO:0000313" key="1">
    <source>
        <dbReference type="EMBL" id="GAA1640269.1"/>
    </source>
</evidence>
<dbReference type="EMBL" id="BAAAMU010000028">
    <property type="protein sequence ID" value="GAA1640269.1"/>
    <property type="molecule type" value="Genomic_DNA"/>
</dbReference>
<sequence>MVADDLEVQRALTDLNLAIKVLQHSPADLRTKRRAVKRVMWAAWRVQRRLKRIRRRRDERAPEPAV</sequence>